<dbReference type="InterPro" id="IPR044146">
    <property type="entry name" value="S1_Tex"/>
</dbReference>
<dbReference type="SMART" id="SM00732">
    <property type="entry name" value="YqgFc"/>
    <property type="match status" value="1"/>
</dbReference>
<dbReference type="SMART" id="SM00316">
    <property type="entry name" value="S1"/>
    <property type="match status" value="1"/>
</dbReference>
<name>A0A1I2VEJ6_9GAMM</name>
<reference evidence="4" key="1">
    <citation type="submission" date="2016-10" db="EMBL/GenBank/DDBJ databases">
        <authorList>
            <person name="Varghese N."/>
            <person name="Submissions S."/>
        </authorList>
    </citation>
    <scope>NUCLEOTIDE SEQUENCE [LARGE SCALE GENOMIC DNA]</scope>
    <source>
        <strain evidence="4">CGMCC 1.10971</strain>
    </source>
</reference>
<dbReference type="GO" id="GO:0006412">
    <property type="term" value="P:translation"/>
    <property type="evidence" value="ECO:0007669"/>
    <property type="project" value="TreeGrafter"/>
</dbReference>
<dbReference type="GO" id="GO:0005737">
    <property type="term" value="C:cytoplasm"/>
    <property type="evidence" value="ECO:0007669"/>
    <property type="project" value="UniProtKB-ARBA"/>
</dbReference>
<dbReference type="FunFam" id="1.10.10.650:FF:000001">
    <property type="entry name" value="S1 RNA-binding domain 1"/>
    <property type="match status" value="1"/>
</dbReference>
<dbReference type="InterPro" id="IPR006641">
    <property type="entry name" value="YqgF/RNaseH-like_dom"/>
</dbReference>
<dbReference type="Pfam" id="PF17674">
    <property type="entry name" value="HHH_9"/>
    <property type="match status" value="1"/>
</dbReference>
<feature type="compositionally biased region" description="Low complexity" evidence="1">
    <location>
        <begin position="720"/>
        <end position="735"/>
    </location>
</feature>
<dbReference type="InterPro" id="IPR055179">
    <property type="entry name" value="Tex-like_central_region"/>
</dbReference>
<dbReference type="FunFam" id="2.40.50.140:FF:000051">
    <property type="entry name" value="RNA-binding transcriptional accessory protein"/>
    <property type="match status" value="1"/>
</dbReference>
<dbReference type="InterPro" id="IPR050437">
    <property type="entry name" value="Ribos_protein_bS1-like"/>
</dbReference>
<dbReference type="CDD" id="cd05685">
    <property type="entry name" value="S1_Tex"/>
    <property type="match status" value="1"/>
</dbReference>
<dbReference type="GO" id="GO:0006139">
    <property type="term" value="P:nucleobase-containing compound metabolic process"/>
    <property type="evidence" value="ECO:0007669"/>
    <property type="project" value="InterPro"/>
</dbReference>
<dbReference type="Pfam" id="PF22706">
    <property type="entry name" value="Tex_central_region"/>
    <property type="match status" value="1"/>
</dbReference>
<gene>
    <name evidence="3" type="ORF">SAMN05216175_11660</name>
</gene>
<dbReference type="Pfam" id="PF12836">
    <property type="entry name" value="HHH_3"/>
    <property type="match status" value="1"/>
</dbReference>
<dbReference type="InterPro" id="IPR010994">
    <property type="entry name" value="RuvA_2-like"/>
</dbReference>
<dbReference type="FunFam" id="1.10.150.310:FF:000001">
    <property type="entry name" value="RNA-binding transcriptional accessory protein"/>
    <property type="match status" value="1"/>
</dbReference>
<dbReference type="SUPFAM" id="SSF53098">
    <property type="entry name" value="Ribonuclease H-like"/>
    <property type="match status" value="1"/>
</dbReference>
<dbReference type="OrthoDB" id="9804714at2"/>
<keyword evidence="4" id="KW-1185">Reference proteome</keyword>
<evidence type="ECO:0000313" key="3">
    <source>
        <dbReference type="EMBL" id="SFG86879.1"/>
    </source>
</evidence>
<dbReference type="Gene3D" id="2.40.50.140">
    <property type="entry name" value="Nucleic acid-binding proteins"/>
    <property type="match status" value="1"/>
</dbReference>
<dbReference type="InterPro" id="IPR037027">
    <property type="entry name" value="YqgF/RNaseH-like_dom_sf"/>
</dbReference>
<dbReference type="InterPro" id="IPR012340">
    <property type="entry name" value="NA-bd_OB-fold"/>
</dbReference>
<dbReference type="SUPFAM" id="SSF50249">
    <property type="entry name" value="Nucleic acid-binding proteins"/>
    <property type="match status" value="1"/>
</dbReference>
<dbReference type="PROSITE" id="PS50126">
    <property type="entry name" value="S1"/>
    <property type="match status" value="1"/>
</dbReference>
<organism evidence="3 4">
    <name type="scientific">Neptunomonas qingdaonensis</name>
    <dbReference type="NCBI Taxonomy" id="1045558"/>
    <lineage>
        <taxon>Bacteria</taxon>
        <taxon>Pseudomonadati</taxon>
        <taxon>Pseudomonadota</taxon>
        <taxon>Gammaproteobacteria</taxon>
        <taxon>Oceanospirillales</taxon>
        <taxon>Oceanospirillaceae</taxon>
        <taxon>Neptunomonas</taxon>
    </lineage>
</organism>
<dbReference type="STRING" id="1045558.SAMN05216175_11660"/>
<dbReference type="InterPro" id="IPR032639">
    <property type="entry name" value="Tex_YqgF"/>
</dbReference>
<dbReference type="GO" id="GO:0003735">
    <property type="term" value="F:structural constituent of ribosome"/>
    <property type="evidence" value="ECO:0007669"/>
    <property type="project" value="TreeGrafter"/>
</dbReference>
<feature type="region of interest" description="Disordered" evidence="1">
    <location>
        <begin position="719"/>
        <end position="747"/>
    </location>
</feature>
<accession>A0A1I2VEJ6</accession>
<dbReference type="FunFam" id="3.30.420.140:FF:000001">
    <property type="entry name" value="RNA-binding transcriptional accessory protein"/>
    <property type="match status" value="1"/>
</dbReference>
<dbReference type="Gene3D" id="1.10.150.310">
    <property type="entry name" value="Tex RuvX-like domain-like"/>
    <property type="match status" value="1"/>
</dbReference>
<evidence type="ECO:0000259" key="2">
    <source>
        <dbReference type="PROSITE" id="PS50126"/>
    </source>
</evidence>
<dbReference type="InterPro" id="IPR023323">
    <property type="entry name" value="Tex-like_dom_sf"/>
</dbReference>
<dbReference type="InterPro" id="IPR018974">
    <property type="entry name" value="Tex-like_N"/>
</dbReference>
<dbReference type="SUPFAM" id="SSF47781">
    <property type="entry name" value="RuvA domain 2-like"/>
    <property type="match status" value="2"/>
</dbReference>
<dbReference type="Pfam" id="PF09371">
    <property type="entry name" value="Tex_N"/>
    <property type="match status" value="1"/>
</dbReference>
<dbReference type="Gene3D" id="3.30.420.140">
    <property type="entry name" value="YqgF/RNase H-like domain"/>
    <property type="match status" value="1"/>
</dbReference>
<evidence type="ECO:0000313" key="4">
    <source>
        <dbReference type="Proteomes" id="UP000198623"/>
    </source>
</evidence>
<dbReference type="GO" id="GO:0003729">
    <property type="term" value="F:mRNA binding"/>
    <property type="evidence" value="ECO:0007669"/>
    <property type="project" value="UniProtKB-ARBA"/>
</dbReference>
<dbReference type="Pfam" id="PF16921">
    <property type="entry name" value="Tex_YqgF"/>
    <property type="match status" value="1"/>
</dbReference>
<dbReference type="Gene3D" id="1.10.10.650">
    <property type="entry name" value="RuvA domain 2-like"/>
    <property type="match status" value="1"/>
</dbReference>
<dbReference type="AlphaFoldDB" id="A0A1I2VEJ6"/>
<dbReference type="PANTHER" id="PTHR10724:SF10">
    <property type="entry name" value="S1 RNA-BINDING DOMAIN-CONTAINING PROTEIN 1"/>
    <property type="match status" value="1"/>
</dbReference>
<dbReference type="Gene3D" id="1.10.3500.10">
    <property type="entry name" value="Tex N-terminal region-like"/>
    <property type="match status" value="1"/>
</dbReference>
<dbReference type="EMBL" id="FOOU01000016">
    <property type="protein sequence ID" value="SFG86879.1"/>
    <property type="molecule type" value="Genomic_DNA"/>
</dbReference>
<dbReference type="InterPro" id="IPR041692">
    <property type="entry name" value="HHH_9"/>
</dbReference>
<dbReference type="InterPro" id="IPR003029">
    <property type="entry name" value="S1_domain"/>
</dbReference>
<dbReference type="PANTHER" id="PTHR10724">
    <property type="entry name" value="30S RIBOSOMAL PROTEIN S1"/>
    <property type="match status" value="1"/>
</dbReference>
<feature type="domain" description="S1 motif" evidence="2">
    <location>
        <begin position="644"/>
        <end position="713"/>
    </location>
</feature>
<dbReference type="RefSeq" id="WP_090730150.1">
    <property type="nucleotide sequence ID" value="NZ_FOOU01000016.1"/>
</dbReference>
<dbReference type="Proteomes" id="UP000198623">
    <property type="component" value="Unassembled WGS sequence"/>
</dbReference>
<proteinExistence type="predicted"/>
<dbReference type="SUPFAM" id="SSF158832">
    <property type="entry name" value="Tex N-terminal region-like"/>
    <property type="match status" value="1"/>
</dbReference>
<sequence>MNLAAQIAQELGVRPQQVSATITLLDEGATVPFIARYRKEVTGALDDIQLRQLALRVDYLRDLDSRKQTILSSIKEQGKLTETLASAIASADTKVRLEDLYLPYRPKRRTKAQAAREAGLEPLALQLLNTGCDPQQAACPFISPEKEIADADAALAGAQQILIEQFSEQAELLERLRTWLWQNGIINVSVARGKASDNSKFRDYYDHQEAIRNMPSHRALAMFRGSKEGELKITLLPPESMHKDPIQAIAQQNHIPAGKGLRALWLQNCVELTWSQKLHKQIENDLLKRLRDEAETEAIDVFARNLKDLLLAAPAGQKVTLGLDPGLRTGVKVAVVDSTGKLLDHGNIYPHAPHKKWDESVSTLAKLAAKHKVSLISIGNGTASRETEQLVKELSKRHPELNLTSVIVNEAGASIYSASELASREFPDLDVTIRGAVSIARRLQDPLAELVKIEPKAIGVGQYQHDVDQKALAGSLENVVEDGVNHVGVDLNTASCELLSQVAGLNRTTAQNIIDYRDKQGRFTDRKQLLKVPRLGAKAFEQCAAFLRIRDGKQPLDNSAVHPEAYPLVDKMALTLRCKTAELIGNSTLIKTLAAQQFISDQYGEYTVNDVIAELEKPGRDPRPEFKTAQFAEGVETLKDLHIGMQLEGVITNVTNFGAFVDIGVHQDGLVHISQLADRFVKDPHSIVKTGDIVQVRVTEVDEARRRIALSMKSQATVGKPVPAKAKSALPASSAAEKKPKSMQTNNGLAAGLKAAGFKIK</sequence>
<evidence type="ECO:0000256" key="1">
    <source>
        <dbReference type="SAM" id="MobiDB-lite"/>
    </source>
</evidence>
<dbReference type="InterPro" id="IPR012337">
    <property type="entry name" value="RNaseH-like_sf"/>
</dbReference>
<dbReference type="InterPro" id="IPR023319">
    <property type="entry name" value="Tex-like_HTH_dom_sf"/>
</dbReference>
<protein>
    <recommendedName>
        <fullName evidence="2">S1 motif domain-containing protein</fullName>
    </recommendedName>
</protein>
<dbReference type="Pfam" id="PF00575">
    <property type="entry name" value="S1"/>
    <property type="match status" value="1"/>
</dbReference>